<dbReference type="InterPro" id="IPR052994">
    <property type="entry name" value="Tiny_macrocysts_regulators"/>
</dbReference>
<feature type="transmembrane region" description="Helical" evidence="1">
    <location>
        <begin position="292"/>
        <end position="314"/>
    </location>
</feature>
<evidence type="ECO:0000313" key="2">
    <source>
        <dbReference type="EMBL" id="KXZ46279.1"/>
    </source>
</evidence>
<gene>
    <name evidence="2" type="ORF">GPECTOR_45g149</name>
</gene>
<keyword evidence="1" id="KW-0472">Membrane</keyword>
<dbReference type="OrthoDB" id="541921at2759"/>
<accession>A0A150G8U4</accession>
<keyword evidence="1" id="KW-0812">Transmembrane</keyword>
<keyword evidence="1" id="KW-1133">Transmembrane helix</keyword>
<keyword evidence="3" id="KW-1185">Reference proteome</keyword>
<feature type="transmembrane region" description="Helical" evidence="1">
    <location>
        <begin position="326"/>
        <end position="348"/>
    </location>
</feature>
<comment type="caution">
    <text evidence="2">The sequence shown here is derived from an EMBL/GenBank/DDBJ whole genome shotgun (WGS) entry which is preliminary data.</text>
</comment>
<evidence type="ECO:0000313" key="3">
    <source>
        <dbReference type="Proteomes" id="UP000075714"/>
    </source>
</evidence>
<feature type="transmembrane region" description="Helical" evidence="1">
    <location>
        <begin position="89"/>
        <end position="110"/>
    </location>
</feature>
<proteinExistence type="predicted"/>
<protein>
    <submittedName>
        <fullName evidence="2">Uncharacterized protein</fullName>
    </submittedName>
</protein>
<reference evidence="3" key="1">
    <citation type="journal article" date="2016" name="Nat. Commun.">
        <title>The Gonium pectorale genome demonstrates co-option of cell cycle regulation during the evolution of multicellularity.</title>
        <authorList>
            <person name="Hanschen E.R."/>
            <person name="Marriage T.N."/>
            <person name="Ferris P.J."/>
            <person name="Hamaji T."/>
            <person name="Toyoda A."/>
            <person name="Fujiyama A."/>
            <person name="Neme R."/>
            <person name="Noguchi H."/>
            <person name="Minakuchi Y."/>
            <person name="Suzuki M."/>
            <person name="Kawai-Toyooka H."/>
            <person name="Smith D.R."/>
            <person name="Sparks H."/>
            <person name="Anderson J."/>
            <person name="Bakaric R."/>
            <person name="Luria V."/>
            <person name="Karger A."/>
            <person name="Kirschner M.W."/>
            <person name="Durand P.M."/>
            <person name="Michod R.E."/>
            <person name="Nozaki H."/>
            <person name="Olson B.J."/>
        </authorList>
    </citation>
    <scope>NUCLEOTIDE SEQUENCE [LARGE SCALE GENOMIC DNA]</scope>
    <source>
        <strain evidence="3">NIES-2863</strain>
    </source>
</reference>
<dbReference type="PANTHER" id="PTHR31600">
    <property type="entry name" value="TINY MACROCYSTS PROTEIN B-RELATED"/>
    <property type="match status" value="1"/>
</dbReference>
<sequence length="452" mass="49828">MQAMQNRGRNNVSGEEDDLLEQKKTLQEGVFSAMHLLARSRSADSWKFAAVKVLLEGLIPFLVIFNPTNGWDIHPGNPVWQGYHTYVRIFYAFVVVVYVAVTCIAFLTLAMRRQARGGGGAGTGGGGGGHTHGGREHSKALRRFAVVLQTFTEVVFSLFYMSVFDYMVFLFNCKFLSKGPKLHNYWPEVHCFETPHLIHLSVAGVTAVVFFCSTALMLVAGCDLNPVARGIMSSPAAVTRIKVLVMKAVYVIVVNTLDSAGKVQAVLMTAAALAITWYNLSRLPFLRYAVNLLWVGGWAAVTFTCAIYCVLEFHPRHKEHGFNSSMVMLVLYGVWPSIAAGAGVTALWHRYRLRDAGKFASLDPAVKLRKVHQFSSPEDVELLSRSMRVFDGEGGVLEEFGNIGETIIKCGIAVYPGDVGLLVLYANFLMEVRRDGPVARTQLQLALKSGPR</sequence>
<organism evidence="2 3">
    <name type="scientific">Gonium pectorale</name>
    <name type="common">Green alga</name>
    <dbReference type="NCBI Taxonomy" id="33097"/>
    <lineage>
        <taxon>Eukaryota</taxon>
        <taxon>Viridiplantae</taxon>
        <taxon>Chlorophyta</taxon>
        <taxon>core chlorophytes</taxon>
        <taxon>Chlorophyceae</taxon>
        <taxon>CS clade</taxon>
        <taxon>Chlamydomonadales</taxon>
        <taxon>Volvocaceae</taxon>
        <taxon>Gonium</taxon>
    </lineage>
</organism>
<evidence type="ECO:0000256" key="1">
    <source>
        <dbReference type="SAM" id="Phobius"/>
    </source>
</evidence>
<dbReference type="EMBL" id="LSYV01000046">
    <property type="protein sequence ID" value="KXZ46279.1"/>
    <property type="molecule type" value="Genomic_DNA"/>
</dbReference>
<feature type="transmembrane region" description="Helical" evidence="1">
    <location>
        <begin position="197"/>
        <end position="220"/>
    </location>
</feature>
<name>A0A150G8U4_GONPE</name>
<dbReference type="Proteomes" id="UP000075714">
    <property type="component" value="Unassembled WGS sequence"/>
</dbReference>
<dbReference type="STRING" id="33097.A0A150G8U4"/>
<feature type="transmembrane region" description="Helical" evidence="1">
    <location>
        <begin position="263"/>
        <end position="280"/>
    </location>
</feature>
<dbReference type="AlphaFoldDB" id="A0A150G8U4"/>
<feature type="transmembrane region" description="Helical" evidence="1">
    <location>
        <begin position="241"/>
        <end position="257"/>
    </location>
</feature>
<feature type="transmembrane region" description="Helical" evidence="1">
    <location>
        <begin position="144"/>
        <end position="177"/>
    </location>
</feature>
<dbReference type="PANTHER" id="PTHR31600:SF2">
    <property type="entry name" value="GAMETE ENRICHED GENE 10 PROTEIN-RELATED"/>
    <property type="match status" value="1"/>
</dbReference>
<feature type="transmembrane region" description="Helical" evidence="1">
    <location>
        <begin position="49"/>
        <end position="69"/>
    </location>
</feature>